<comment type="similarity">
    <text evidence="3">Belongs to the complex I subunit 5 family.</text>
</comment>
<evidence type="ECO:0000256" key="1">
    <source>
        <dbReference type="ARBA" id="ARBA00004059"/>
    </source>
</evidence>
<dbReference type="Pfam" id="PF01010">
    <property type="entry name" value="Proton_antipo_C"/>
    <property type="match status" value="1"/>
</dbReference>
<dbReference type="EMBL" id="PKMF04000040">
    <property type="protein sequence ID" value="KAK7855998.1"/>
    <property type="molecule type" value="Genomic_DNA"/>
</dbReference>
<dbReference type="InterPro" id="IPR002128">
    <property type="entry name" value="NADH_UbQ_OxRdtase_chlpt_su5_C"/>
</dbReference>
<evidence type="ECO:0000256" key="15">
    <source>
        <dbReference type="ARBA" id="ARBA00023136"/>
    </source>
</evidence>
<evidence type="ECO:0000256" key="9">
    <source>
        <dbReference type="ARBA" id="ARBA00022857"/>
    </source>
</evidence>
<keyword evidence="6" id="KW-0934">Plastid</keyword>
<evidence type="ECO:0000256" key="14">
    <source>
        <dbReference type="ARBA" id="ARBA00023078"/>
    </source>
</evidence>
<sequence>DLDILSKLSTPDINLLRQNSNNSVDWYEFVTNASFLLSIAYLGIFIASFLYKPVYSSLQNFNFKNSFVKSVPNKKKNCF</sequence>
<evidence type="ECO:0000256" key="19">
    <source>
        <dbReference type="ARBA" id="ARBA00048026"/>
    </source>
</evidence>
<evidence type="ECO:0000313" key="22">
    <source>
        <dbReference type="EMBL" id="KAK7855998.1"/>
    </source>
</evidence>
<evidence type="ECO:0000256" key="17">
    <source>
        <dbReference type="ARBA" id="ARBA00031649"/>
    </source>
</evidence>
<keyword evidence="14" id="KW-0793">Thylakoid</keyword>
<comment type="function">
    <text evidence="1">NDH shuttles electrons from NAD(P)H:plastoquinone, via FMN and iron-sulfur (Fe-S) centers, to quinones in the photosynthetic chain and possibly in a chloroplast respiratory chain. The immediate electron acceptor for the enzyme in this species is believed to be plastoquinone. Couples the redox reaction to proton translocation, and thus conserves the redox energy in a proton gradient.</text>
</comment>
<dbReference type="AlphaFoldDB" id="A0AAW0LY95"/>
<reference evidence="22 23" key="1">
    <citation type="journal article" date="2018" name="Sci. Data">
        <title>The draft genome sequence of cork oak.</title>
        <authorList>
            <person name="Ramos A.M."/>
            <person name="Usie A."/>
            <person name="Barbosa P."/>
            <person name="Barros P.M."/>
            <person name="Capote T."/>
            <person name="Chaves I."/>
            <person name="Simoes F."/>
            <person name="Abreu I."/>
            <person name="Carrasquinho I."/>
            <person name="Faro C."/>
            <person name="Guimaraes J.B."/>
            <person name="Mendonca D."/>
            <person name="Nobrega F."/>
            <person name="Rodrigues L."/>
            <person name="Saibo N.J.M."/>
            <person name="Varela M.C."/>
            <person name="Egas C."/>
            <person name="Matos J."/>
            <person name="Miguel C.M."/>
            <person name="Oliveira M.M."/>
            <person name="Ricardo C.P."/>
            <person name="Goncalves S."/>
        </authorList>
    </citation>
    <scope>NUCLEOTIDE SEQUENCE [LARGE SCALE GENOMIC DNA]</scope>
    <source>
        <strain evidence="23">cv. HL8</strain>
    </source>
</reference>
<feature type="transmembrane region" description="Helical" evidence="20">
    <location>
        <begin position="29"/>
        <end position="51"/>
    </location>
</feature>
<evidence type="ECO:0000256" key="7">
    <source>
        <dbReference type="ARBA" id="ARBA00022692"/>
    </source>
</evidence>
<keyword evidence="15 20" id="KW-0472">Membrane</keyword>
<keyword evidence="7 20" id="KW-0812">Transmembrane</keyword>
<dbReference type="GO" id="GO:0009535">
    <property type="term" value="C:chloroplast thylakoid membrane"/>
    <property type="evidence" value="ECO:0007669"/>
    <property type="project" value="UniProtKB-SubCell"/>
</dbReference>
<evidence type="ECO:0000256" key="10">
    <source>
        <dbReference type="ARBA" id="ARBA00022957"/>
    </source>
</evidence>
<evidence type="ECO:0000256" key="13">
    <source>
        <dbReference type="ARBA" id="ARBA00023027"/>
    </source>
</evidence>
<accession>A0AAW0LY95</accession>
<evidence type="ECO:0000256" key="4">
    <source>
        <dbReference type="ARBA" id="ARBA00011199"/>
    </source>
</evidence>
<name>A0AAW0LY95_QUESU</name>
<evidence type="ECO:0000256" key="20">
    <source>
        <dbReference type="SAM" id="Phobius"/>
    </source>
</evidence>
<feature type="domain" description="NADH:ubiquinone/plastoquinone oxidoreductase chloroplast chain 5 C-terminal" evidence="21">
    <location>
        <begin position="1"/>
        <end position="74"/>
    </location>
</feature>
<evidence type="ECO:0000256" key="11">
    <source>
        <dbReference type="ARBA" id="ARBA00022967"/>
    </source>
</evidence>
<evidence type="ECO:0000256" key="16">
    <source>
        <dbReference type="ARBA" id="ARBA00029876"/>
    </source>
</evidence>
<keyword evidence="9" id="KW-0521">NADP</keyword>
<comment type="subcellular location">
    <subcellularLocation>
        <location evidence="2">Plastid</location>
        <location evidence="2">Chloroplast thylakoid membrane</location>
        <topology evidence="2">Multi-pass membrane protein</topology>
    </subcellularLocation>
</comment>
<evidence type="ECO:0000256" key="12">
    <source>
        <dbReference type="ARBA" id="ARBA00022989"/>
    </source>
</evidence>
<protein>
    <recommendedName>
        <fullName evidence="5">NAD(P)H-quinone oxidoreductase subunit 5, chloroplastic</fullName>
    </recommendedName>
    <alternativeName>
        <fullName evidence="17">NAD(P)H dehydrogenase subunit 5</fullName>
    </alternativeName>
    <alternativeName>
        <fullName evidence="16">NADH-plastoquinone oxidoreductase subunit 5</fullName>
    </alternativeName>
</protein>
<comment type="subunit">
    <text evidence="4">NDH is composed of at least 16 different subunits, 5 of which are encoded in the nucleus.</text>
</comment>
<feature type="non-terminal residue" evidence="22">
    <location>
        <position position="1"/>
    </location>
</feature>
<evidence type="ECO:0000256" key="6">
    <source>
        <dbReference type="ARBA" id="ARBA00022528"/>
    </source>
</evidence>
<keyword evidence="6" id="KW-0150">Chloroplast</keyword>
<evidence type="ECO:0000256" key="18">
    <source>
        <dbReference type="ARBA" id="ARBA00047726"/>
    </source>
</evidence>
<keyword evidence="10" id="KW-0618">Plastoquinone</keyword>
<comment type="catalytic activity">
    <reaction evidence="19">
        <text>a plastoquinone + NADH + (n+1) H(+)(in) = a plastoquinol + NAD(+) + n H(+)(out)</text>
        <dbReference type="Rhea" id="RHEA:42608"/>
        <dbReference type="Rhea" id="RHEA-COMP:9561"/>
        <dbReference type="Rhea" id="RHEA-COMP:9562"/>
        <dbReference type="ChEBI" id="CHEBI:15378"/>
        <dbReference type="ChEBI" id="CHEBI:17757"/>
        <dbReference type="ChEBI" id="CHEBI:57540"/>
        <dbReference type="ChEBI" id="CHEBI:57945"/>
        <dbReference type="ChEBI" id="CHEBI:62192"/>
    </reaction>
</comment>
<evidence type="ECO:0000256" key="8">
    <source>
        <dbReference type="ARBA" id="ARBA00022719"/>
    </source>
</evidence>
<dbReference type="GO" id="GO:0048038">
    <property type="term" value="F:quinone binding"/>
    <property type="evidence" value="ECO:0007669"/>
    <property type="project" value="UniProtKB-KW"/>
</dbReference>
<evidence type="ECO:0000256" key="2">
    <source>
        <dbReference type="ARBA" id="ARBA00004454"/>
    </source>
</evidence>
<evidence type="ECO:0000259" key="21">
    <source>
        <dbReference type="Pfam" id="PF01010"/>
    </source>
</evidence>
<evidence type="ECO:0000256" key="3">
    <source>
        <dbReference type="ARBA" id="ARBA00008200"/>
    </source>
</evidence>
<comment type="caution">
    <text evidence="22">The sequence shown here is derived from an EMBL/GenBank/DDBJ whole genome shotgun (WGS) entry which is preliminary data.</text>
</comment>
<dbReference type="Proteomes" id="UP000237347">
    <property type="component" value="Unassembled WGS sequence"/>
</dbReference>
<proteinExistence type="inferred from homology"/>
<evidence type="ECO:0000256" key="5">
    <source>
        <dbReference type="ARBA" id="ARBA00018648"/>
    </source>
</evidence>
<keyword evidence="12 20" id="KW-1133">Transmembrane helix</keyword>
<keyword evidence="23" id="KW-1185">Reference proteome</keyword>
<organism evidence="22 23">
    <name type="scientific">Quercus suber</name>
    <name type="common">Cork oak</name>
    <dbReference type="NCBI Taxonomy" id="58331"/>
    <lineage>
        <taxon>Eukaryota</taxon>
        <taxon>Viridiplantae</taxon>
        <taxon>Streptophyta</taxon>
        <taxon>Embryophyta</taxon>
        <taxon>Tracheophyta</taxon>
        <taxon>Spermatophyta</taxon>
        <taxon>Magnoliopsida</taxon>
        <taxon>eudicotyledons</taxon>
        <taxon>Gunneridae</taxon>
        <taxon>Pentapetalae</taxon>
        <taxon>rosids</taxon>
        <taxon>fabids</taxon>
        <taxon>Fagales</taxon>
        <taxon>Fagaceae</taxon>
        <taxon>Quercus</taxon>
    </lineage>
</organism>
<keyword evidence="8" id="KW-0874">Quinone</keyword>
<keyword evidence="13" id="KW-0520">NAD</keyword>
<keyword evidence="11" id="KW-1278">Translocase</keyword>
<comment type="catalytic activity">
    <reaction evidence="18">
        <text>a plastoquinone + NADPH + (n+1) H(+)(in) = a plastoquinol + NADP(+) + n H(+)(out)</text>
        <dbReference type="Rhea" id="RHEA:42612"/>
        <dbReference type="Rhea" id="RHEA-COMP:9561"/>
        <dbReference type="Rhea" id="RHEA-COMP:9562"/>
        <dbReference type="ChEBI" id="CHEBI:15378"/>
        <dbReference type="ChEBI" id="CHEBI:17757"/>
        <dbReference type="ChEBI" id="CHEBI:57783"/>
        <dbReference type="ChEBI" id="CHEBI:58349"/>
        <dbReference type="ChEBI" id="CHEBI:62192"/>
    </reaction>
</comment>
<evidence type="ECO:0000313" key="23">
    <source>
        <dbReference type="Proteomes" id="UP000237347"/>
    </source>
</evidence>
<gene>
    <name evidence="22" type="primary">ndhF_0</name>
    <name evidence="22" type="ORF">CFP56_025427</name>
</gene>